<evidence type="ECO:0000313" key="1">
    <source>
        <dbReference type="EMBL" id="KAK3168175.1"/>
    </source>
</evidence>
<sequence>MAFAFLGRKYASKRDDIRKNPPPMSPEPKFVLTPTNKALQSTQSPHSLPNKIQHLAPQRFMSRAGSTSRRILEMLTRTIEKITEFLALRYRDINGVICDGQPLPCSGEIESVATVEIGVVLEPGWKLPEGVRGVCEHIVDSLVRRAVGLRWCWQAVFGVVSLE</sequence>
<evidence type="ECO:0000313" key="2">
    <source>
        <dbReference type="Proteomes" id="UP001276659"/>
    </source>
</evidence>
<protein>
    <submittedName>
        <fullName evidence="1">Uncharacterized protein</fullName>
    </submittedName>
</protein>
<dbReference type="Proteomes" id="UP001276659">
    <property type="component" value="Unassembled WGS sequence"/>
</dbReference>
<reference evidence="1" key="1">
    <citation type="submission" date="2022-11" db="EMBL/GenBank/DDBJ databases">
        <title>Chromosomal genome sequence assembly and mating type (MAT) locus characterization of the leprose asexual lichenized fungus Lepraria neglecta (Nyl.) Erichsen.</title>
        <authorList>
            <person name="Allen J.L."/>
            <person name="Pfeffer B."/>
        </authorList>
    </citation>
    <scope>NUCLEOTIDE SEQUENCE</scope>
    <source>
        <strain evidence="1">Allen 5258</strain>
    </source>
</reference>
<gene>
    <name evidence="1" type="ORF">OEA41_004621</name>
</gene>
<name>A0AAE0DGB2_9LECA</name>
<organism evidence="1 2">
    <name type="scientific">Lepraria neglecta</name>
    <dbReference type="NCBI Taxonomy" id="209136"/>
    <lineage>
        <taxon>Eukaryota</taxon>
        <taxon>Fungi</taxon>
        <taxon>Dikarya</taxon>
        <taxon>Ascomycota</taxon>
        <taxon>Pezizomycotina</taxon>
        <taxon>Lecanoromycetes</taxon>
        <taxon>OSLEUM clade</taxon>
        <taxon>Lecanoromycetidae</taxon>
        <taxon>Lecanorales</taxon>
        <taxon>Lecanorineae</taxon>
        <taxon>Stereocaulaceae</taxon>
        <taxon>Lepraria</taxon>
    </lineage>
</organism>
<accession>A0AAE0DGB2</accession>
<dbReference type="EMBL" id="JASNWA010000010">
    <property type="protein sequence ID" value="KAK3168175.1"/>
    <property type="molecule type" value="Genomic_DNA"/>
</dbReference>
<proteinExistence type="predicted"/>
<comment type="caution">
    <text evidence="1">The sequence shown here is derived from an EMBL/GenBank/DDBJ whole genome shotgun (WGS) entry which is preliminary data.</text>
</comment>
<dbReference type="AlphaFoldDB" id="A0AAE0DGB2"/>
<keyword evidence="2" id="KW-1185">Reference proteome</keyword>